<evidence type="ECO:0000313" key="5">
    <source>
        <dbReference type="EMBL" id="KAA9394293.1"/>
    </source>
</evidence>
<evidence type="ECO:0000256" key="1">
    <source>
        <dbReference type="ARBA" id="ARBA00023015"/>
    </source>
</evidence>
<dbReference type="InterPro" id="IPR046335">
    <property type="entry name" value="LacI/GalR-like_sensor"/>
</dbReference>
<dbReference type="CDD" id="cd01392">
    <property type="entry name" value="HTH_LacI"/>
    <property type="match status" value="1"/>
</dbReference>
<dbReference type="PANTHER" id="PTHR30146">
    <property type="entry name" value="LACI-RELATED TRANSCRIPTIONAL REPRESSOR"/>
    <property type="match status" value="1"/>
</dbReference>
<evidence type="ECO:0000313" key="6">
    <source>
        <dbReference type="Proteomes" id="UP000325957"/>
    </source>
</evidence>
<dbReference type="InterPro" id="IPR028082">
    <property type="entry name" value="Peripla_BP_I"/>
</dbReference>
<dbReference type="Gene3D" id="1.10.260.40">
    <property type="entry name" value="lambda repressor-like DNA-binding domains"/>
    <property type="match status" value="1"/>
</dbReference>
<dbReference type="SUPFAM" id="SSF47413">
    <property type="entry name" value="lambda repressor-like DNA-binding domains"/>
    <property type="match status" value="1"/>
</dbReference>
<dbReference type="GO" id="GO:0000976">
    <property type="term" value="F:transcription cis-regulatory region binding"/>
    <property type="evidence" value="ECO:0007669"/>
    <property type="project" value="TreeGrafter"/>
</dbReference>
<evidence type="ECO:0000259" key="4">
    <source>
        <dbReference type="PROSITE" id="PS50932"/>
    </source>
</evidence>
<reference evidence="5 6" key="1">
    <citation type="submission" date="2019-05" db="EMBL/GenBank/DDBJ databases">
        <title>Kocuria coralli sp. nov., a novel actinobacterium isolated from coral reef seawater.</title>
        <authorList>
            <person name="Li J."/>
        </authorList>
    </citation>
    <scope>NUCLEOTIDE SEQUENCE [LARGE SCALE GENOMIC DNA]</scope>
    <source>
        <strain evidence="5 6">SCSIO 13007</strain>
    </source>
</reference>
<keyword evidence="1" id="KW-0805">Transcription regulation</keyword>
<evidence type="ECO:0000256" key="2">
    <source>
        <dbReference type="ARBA" id="ARBA00023125"/>
    </source>
</evidence>
<dbReference type="RefSeq" id="WP_158033664.1">
    <property type="nucleotide sequence ID" value="NZ_ML708616.1"/>
</dbReference>
<dbReference type="Gene3D" id="3.40.50.2300">
    <property type="match status" value="2"/>
</dbReference>
<dbReference type="GO" id="GO:0003700">
    <property type="term" value="F:DNA-binding transcription factor activity"/>
    <property type="evidence" value="ECO:0007669"/>
    <property type="project" value="TreeGrafter"/>
</dbReference>
<dbReference type="OrthoDB" id="9785139at2"/>
<accession>A0A5J5KX90</accession>
<dbReference type="PROSITE" id="PS50932">
    <property type="entry name" value="HTH_LACI_2"/>
    <property type="match status" value="1"/>
</dbReference>
<sequence>MPRSSGASRPTIRDVAAEAGVSKGLVSLAFKDASKVSPLRRERILRAADKLGYKPNFLAQSLATERSSFIGILLSNLHNPLFPEIADAARVVFEQAGRHSLLTSATGPGSTGAPRVDQQLIQMFQDLRPSGVLVIGSLAQDSALPLDTPVVYASSVPAGQAGGSSVRVHDHAGISLAVDHLIAQGRERIAFVGGEGGAVSQVRAQAYRDVLTGKGMDARVYPADLTERSGFEAFSKAVADGGRPDAVVAVNDLVGIGVQSAADQIGLRVPADLAVTGFDNTFLAGLHRISLTSVDPQNARVGAEAARTLLATMGGDHDLREELVEPRLVVRGSSS</sequence>
<dbReference type="CDD" id="cd06267">
    <property type="entry name" value="PBP1_LacI_sugar_binding-like"/>
    <property type="match status" value="1"/>
</dbReference>
<dbReference type="InterPro" id="IPR000843">
    <property type="entry name" value="HTH_LacI"/>
</dbReference>
<evidence type="ECO:0000256" key="3">
    <source>
        <dbReference type="ARBA" id="ARBA00023163"/>
    </source>
</evidence>
<dbReference type="SUPFAM" id="SSF53822">
    <property type="entry name" value="Periplasmic binding protein-like I"/>
    <property type="match status" value="1"/>
</dbReference>
<proteinExistence type="predicted"/>
<dbReference type="Pfam" id="PF00356">
    <property type="entry name" value="LacI"/>
    <property type="match status" value="1"/>
</dbReference>
<gene>
    <name evidence="5" type="ORF">FCK90_07370</name>
</gene>
<dbReference type="EMBL" id="SZWF01000007">
    <property type="protein sequence ID" value="KAA9394293.1"/>
    <property type="molecule type" value="Genomic_DNA"/>
</dbReference>
<dbReference type="InterPro" id="IPR010982">
    <property type="entry name" value="Lambda_DNA-bd_dom_sf"/>
</dbReference>
<dbReference type="Pfam" id="PF13377">
    <property type="entry name" value="Peripla_BP_3"/>
    <property type="match status" value="1"/>
</dbReference>
<protein>
    <submittedName>
        <fullName evidence="5">LacI family transcriptional regulator</fullName>
    </submittedName>
</protein>
<dbReference type="PANTHER" id="PTHR30146:SF109">
    <property type="entry name" value="HTH-TYPE TRANSCRIPTIONAL REGULATOR GALS"/>
    <property type="match status" value="1"/>
</dbReference>
<keyword evidence="2" id="KW-0238">DNA-binding</keyword>
<comment type="caution">
    <text evidence="5">The sequence shown here is derived from an EMBL/GenBank/DDBJ whole genome shotgun (WGS) entry which is preliminary data.</text>
</comment>
<name>A0A5J5KX90_9MICC</name>
<keyword evidence="3" id="KW-0804">Transcription</keyword>
<organism evidence="5 6">
    <name type="scientific">Kocuria coralli</name>
    <dbReference type="NCBI Taxonomy" id="1461025"/>
    <lineage>
        <taxon>Bacteria</taxon>
        <taxon>Bacillati</taxon>
        <taxon>Actinomycetota</taxon>
        <taxon>Actinomycetes</taxon>
        <taxon>Micrococcales</taxon>
        <taxon>Micrococcaceae</taxon>
        <taxon>Kocuria</taxon>
    </lineage>
</organism>
<feature type="domain" description="HTH lacI-type" evidence="4">
    <location>
        <begin position="10"/>
        <end position="64"/>
    </location>
</feature>
<dbReference type="AlphaFoldDB" id="A0A5J5KX90"/>
<dbReference type="SMART" id="SM00354">
    <property type="entry name" value="HTH_LACI"/>
    <property type="match status" value="1"/>
</dbReference>
<dbReference type="Proteomes" id="UP000325957">
    <property type="component" value="Unassembled WGS sequence"/>
</dbReference>
<keyword evidence="6" id="KW-1185">Reference proteome</keyword>